<evidence type="ECO:0000256" key="1">
    <source>
        <dbReference type="SAM" id="Phobius"/>
    </source>
</evidence>
<keyword evidence="1" id="KW-0812">Transmembrane</keyword>
<feature type="transmembrane region" description="Helical" evidence="1">
    <location>
        <begin position="36"/>
        <end position="61"/>
    </location>
</feature>
<feature type="transmembrane region" description="Helical" evidence="1">
    <location>
        <begin position="68"/>
        <end position="86"/>
    </location>
</feature>
<reference evidence="2 3" key="1">
    <citation type="submission" date="2021-03" db="EMBL/GenBank/DDBJ databases">
        <title>Sequencing the genomes of 1000 actinobacteria strains.</title>
        <authorList>
            <person name="Klenk H.-P."/>
        </authorList>
    </citation>
    <scope>NUCLEOTIDE SEQUENCE [LARGE SCALE GENOMIC DNA]</scope>
    <source>
        <strain evidence="2 3">DSM 45516</strain>
    </source>
</reference>
<dbReference type="RefSeq" id="WP_209888465.1">
    <property type="nucleotide sequence ID" value="NZ_JAGGMR010000001.1"/>
</dbReference>
<gene>
    <name evidence="2" type="ORF">BJ987_002481</name>
</gene>
<name>A0ABS4QD18_9NOCA</name>
<evidence type="ECO:0000313" key="3">
    <source>
        <dbReference type="Proteomes" id="UP001519325"/>
    </source>
</evidence>
<dbReference type="Proteomes" id="UP001519325">
    <property type="component" value="Unassembled WGS sequence"/>
</dbReference>
<proteinExistence type="predicted"/>
<evidence type="ECO:0000313" key="2">
    <source>
        <dbReference type="EMBL" id="MBP2189580.1"/>
    </source>
</evidence>
<comment type="caution">
    <text evidence="2">The sequence shown here is derived from an EMBL/GenBank/DDBJ whole genome shotgun (WGS) entry which is preliminary data.</text>
</comment>
<dbReference type="EMBL" id="JAGGMR010000001">
    <property type="protein sequence ID" value="MBP2189580.1"/>
    <property type="molecule type" value="Genomic_DNA"/>
</dbReference>
<protein>
    <submittedName>
        <fullName evidence="2">Uncharacterized protein</fullName>
    </submittedName>
</protein>
<keyword evidence="1" id="KW-1133">Transmembrane helix</keyword>
<sequence>MAISLVLFICAGLALGWGNARFTKVSVARVADSAAGGLGALALLSGARLVVLTAVSVTVAFLIRPSGFGIILGLAAFQACALLWVARPMLRGRT</sequence>
<keyword evidence="3" id="KW-1185">Reference proteome</keyword>
<accession>A0ABS4QD18</accession>
<organism evidence="2 3">
    <name type="scientific">Nocardia goodfellowii</name>
    <dbReference type="NCBI Taxonomy" id="882446"/>
    <lineage>
        <taxon>Bacteria</taxon>
        <taxon>Bacillati</taxon>
        <taxon>Actinomycetota</taxon>
        <taxon>Actinomycetes</taxon>
        <taxon>Mycobacteriales</taxon>
        <taxon>Nocardiaceae</taxon>
        <taxon>Nocardia</taxon>
    </lineage>
</organism>
<keyword evidence="1" id="KW-0472">Membrane</keyword>